<dbReference type="InterPro" id="IPR024134">
    <property type="entry name" value="SOD_Cu/Zn_/chaperone"/>
</dbReference>
<evidence type="ECO:0000256" key="2">
    <source>
        <dbReference type="SAM" id="SignalP"/>
    </source>
</evidence>
<reference evidence="4" key="1">
    <citation type="submission" date="2022-03" db="EMBL/GenBank/DDBJ databases">
        <title>Identification of a novel bacterium isolated from mangrove sediments.</title>
        <authorList>
            <person name="Pan X."/>
        </authorList>
    </citation>
    <scope>NUCLEOTIDE SEQUENCE</scope>
    <source>
        <strain evidence="4">B2637</strain>
    </source>
</reference>
<dbReference type="EMBL" id="JALHAT010000003">
    <property type="protein sequence ID" value="MCJ1959680.1"/>
    <property type="molecule type" value="Genomic_DNA"/>
</dbReference>
<feature type="signal peptide" evidence="2">
    <location>
        <begin position="1"/>
        <end position="27"/>
    </location>
</feature>
<dbReference type="Proteomes" id="UP001162802">
    <property type="component" value="Unassembled WGS sequence"/>
</dbReference>
<comment type="similarity">
    <text evidence="1">Belongs to the Cu-Zn superoxide dismutase family.</text>
</comment>
<feature type="chain" id="PRO_5046623889" evidence="2">
    <location>
        <begin position="28"/>
        <end position="182"/>
    </location>
</feature>
<dbReference type="InterPro" id="IPR036423">
    <property type="entry name" value="SOD-like_Cu/Zn_dom_sf"/>
</dbReference>
<evidence type="ECO:0000259" key="3">
    <source>
        <dbReference type="Pfam" id="PF00080"/>
    </source>
</evidence>
<dbReference type="RefSeq" id="WP_243796968.1">
    <property type="nucleotide sequence ID" value="NZ_JALHAT010000003.1"/>
</dbReference>
<dbReference type="CDD" id="cd00305">
    <property type="entry name" value="Cu-Zn_Superoxide_Dismutase"/>
    <property type="match status" value="1"/>
</dbReference>
<dbReference type="InterPro" id="IPR001424">
    <property type="entry name" value="SOD_Cu_Zn_dom"/>
</dbReference>
<gene>
    <name evidence="4" type="ORF">MTR65_03165</name>
</gene>
<dbReference type="SUPFAM" id="SSF49329">
    <property type="entry name" value="Cu,Zn superoxide dismutase-like"/>
    <property type="match status" value="1"/>
</dbReference>
<keyword evidence="2" id="KW-0732">Signal</keyword>
<dbReference type="Pfam" id="PF00080">
    <property type="entry name" value="Sod_Cu"/>
    <property type="match status" value="1"/>
</dbReference>
<name>A0ABT0A904_9SPHN</name>
<accession>A0ABT0A904</accession>
<evidence type="ECO:0000313" key="5">
    <source>
        <dbReference type="Proteomes" id="UP001162802"/>
    </source>
</evidence>
<keyword evidence="5" id="KW-1185">Reference proteome</keyword>
<dbReference type="PANTHER" id="PTHR10003">
    <property type="entry name" value="SUPEROXIDE DISMUTASE CU-ZN -RELATED"/>
    <property type="match status" value="1"/>
</dbReference>
<organism evidence="4 5">
    <name type="scientific">Novosphingobium mangrovi</name>
    <name type="common">ex Hu et al. 2023</name>
    <dbReference type="NCBI Taxonomy" id="2930094"/>
    <lineage>
        <taxon>Bacteria</taxon>
        <taxon>Pseudomonadati</taxon>
        <taxon>Pseudomonadota</taxon>
        <taxon>Alphaproteobacteria</taxon>
        <taxon>Sphingomonadales</taxon>
        <taxon>Sphingomonadaceae</taxon>
        <taxon>Novosphingobium</taxon>
    </lineage>
</organism>
<comment type="caution">
    <text evidence="4">The sequence shown here is derived from an EMBL/GenBank/DDBJ whole genome shotgun (WGS) entry which is preliminary data.</text>
</comment>
<feature type="domain" description="Superoxide dismutase copper/zinc binding" evidence="3">
    <location>
        <begin position="47"/>
        <end position="177"/>
    </location>
</feature>
<dbReference type="Gene3D" id="2.60.40.200">
    <property type="entry name" value="Superoxide dismutase, copper/zinc binding domain"/>
    <property type="match status" value="1"/>
</dbReference>
<evidence type="ECO:0000256" key="1">
    <source>
        <dbReference type="ARBA" id="ARBA00010457"/>
    </source>
</evidence>
<proteinExistence type="inferred from homology"/>
<evidence type="ECO:0000313" key="4">
    <source>
        <dbReference type="EMBL" id="MCJ1959680.1"/>
    </source>
</evidence>
<sequence length="182" mass="17890">MFTSPRVTAAALLAVSLSPLAATTALAEHHEGKVSAAVIDTSGASVGRVDLEQTPAGVLIKADVTGLAPGAHGFHIHESGTCDPAVGFKSAGGHFAPGGSSHGLMVEGGPHGGDMPNQTVGADGHLQTQVLNTGVTLMAGETSIHDGDGSALVIHEGADDYTSQPSGAAGSRVACAVLSAPK</sequence>
<protein>
    <submittedName>
        <fullName evidence="4">Superoxide dismutase family protein</fullName>
    </submittedName>
</protein>